<protein>
    <submittedName>
        <fullName evidence="2">DUF3987 domain-containing protein</fullName>
    </submittedName>
</protein>
<proteinExistence type="predicted"/>
<evidence type="ECO:0000313" key="3">
    <source>
        <dbReference type="Proteomes" id="UP001165378"/>
    </source>
</evidence>
<comment type="caution">
    <text evidence="2">The sequence shown here is derived from an EMBL/GenBank/DDBJ whole genome shotgun (WGS) entry which is preliminary data.</text>
</comment>
<feature type="region of interest" description="Disordered" evidence="1">
    <location>
        <begin position="465"/>
        <end position="497"/>
    </location>
</feature>
<accession>A0AA41TXA1</accession>
<evidence type="ECO:0000313" key="2">
    <source>
        <dbReference type="EMBL" id="MCF2526633.1"/>
    </source>
</evidence>
<keyword evidence="3" id="KW-1185">Reference proteome</keyword>
<dbReference type="EMBL" id="JAKFHA010000002">
    <property type="protein sequence ID" value="MCF2526633.1"/>
    <property type="molecule type" value="Genomic_DNA"/>
</dbReference>
<dbReference type="InterPro" id="IPR025048">
    <property type="entry name" value="DUF3987"/>
</dbReference>
<reference evidence="2" key="1">
    <citation type="submission" date="2022-01" db="EMBL/GenBank/DDBJ databases">
        <title>Genome-Based Taxonomic Classification of the Phylum Actinobacteria.</title>
        <authorList>
            <person name="Gao Y."/>
        </authorList>
    </citation>
    <scope>NUCLEOTIDE SEQUENCE</scope>
    <source>
        <strain evidence="2">KLBMP 8922</strain>
    </source>
</reference>
<dbReference type="Proteomes" id="UP001165378">
    <property type="component" value="Unassembled WGS sequence"/>
</dbReference>
<organism evidence="2 3">
    <name type="scientific">Yinghuangia soli</name>
    <dbReference type="NCBI Taxonomy" id="2908204"/>
    <lineage>
        <taxon>Bacteria</taxon>
        <taxon>Bacillati</taxon>
        <taxon>Actinomycetota</taxon>
        <taxon>Actinomycetes</taxon>
        <taxon>Kitasatosporales</taxon>
        <taxon>Streptomycetaceae</taxon>
        <taxon>Yinghuangia</taxon>
    </lineage>
</organism>
<evidence type="ECO:0000256" key="1">
    <source>
        <dbReference type="SAM" id="MobiDB-lite"/>
    </source>
</evidence>
<sequence>MLAAFDPPPVWDEPVPLGAVRMLPEFPVDALPGWVADMVAAVAEETQTPADLAGCTALAALSTAAGGRAVVDVRGGWREPVNLYVAVALPPANRKSAVFARMTGPLLKAEQVMDENAIGAIVEAETTARLAKAAAERAAQKAAGADGGKRDELTAEAVALAQAAESIAVPARPQLVADDATPEAVTSLLAEQRGRLAVLSAEGGIFDIIAGRYSGTPNMEVFLKGHAGDLLKVNRQGRREYIEHPALTMGLAVQPAVLEDIARVKGFEGRGLLARFLYSLPVSLVGRRKILTDPVPEQVADTYAQRLGALVLALADWTDPAVLPLTPDANAALVERQEHTERRLADGGLLAHVRNWGGKVDGASVRIAGLLHLAAHEQAWTRPIDADTVRAAGRIGDYFTHHALAVFDLMGADPARDRARSVLDHLRHRKATVVSKRDLFTGLSRAEFPTTADLDPALALLEDHGWIRAEPGPERRGRGRPPSPRYETHPSLHTPGA</sequence>
<gene>
    <name evidence="2" type="ORF">LZ495_05270</name>
</gene>
<feature type="compositionally biased region" description="Basic and acidic residues" evidence="1">
    <location>
        <begin position="465"/>
        <end position="476"/>
    </location>
</feature>
<name>A0AA41TXA1_9ACTN</name>
<dbReference type="AlphaFoldDB" id="A0AA41TXA1"/>
<dbReference type="Pfam" id="PF13148">
    <property type="entry name" value="DUF3987"/>
    <property type="match status" value="1"/>
</dbReference>